<feature type="compositionally biased region" description="Basic and acidic residues" evidence="1">
    <location>
        <begin position="174"/>
        <end position="199"/>
    </location>
</feature>
<name>A0A9P6DNE2_9AGAM</name>
<evidence type="ECO:0000313" key="2">
    <source>
        <dbReference type="EMBL" id="KAF9505194.1"/>
    </source>
</evidence>
<evidence type="ECO:0000313" key="3">
    <source>
        <dbReference type="Proteomes" id="UP000886523"/>
    </source>
</evidence>
<protein>
    <submittedName>
        <fullName evidence="2">Uncharacterized protein</fullName>
    </submittedName>
</protein>
<organism evidence="2 3">
    <name type="scientific">Hydnum rufescens UP504</name>
    <dbReference type="NCBI Taxonomy" id="1448309"/>
    <lineage>
        <taxon>Eukaryota</taxon>
        <taxon>Fungi</taxon>
        <taxon>Dikarya</taxon>
        <taxon>Basidiomycota</taxon>
        <taxon>Agaricomycotina</taxon>
        <taxon>Agaricomycetes</taxon>
        <taxon>Cantharellales</taxon>
        <taxon>Hydnaceae</taxon>
        <taxon>Hydnum</taxon>
    </lineage>
</organism>
<dbReference type="EMBL" id="MU129167">
    <property type="protein sequence ID" value="KAF9505194.1"/>
    <property type="molecule type" value="Genomic_DNA"/>
</dbReference>
<reference evidence="2" key="1">
    <citation type="journal article" date="2020" name="Nat. Commun.">
        <title>Large-scale genome sequencing of mycorrhizal fungi provides insights into the early evolution of symbiotic traits.</title>
        <authorList>
            <person name="Miyauchi S."/>
            <person name="Kiss E."/>
            <person name="Kuo A."/>
            <person name="Drula E."/>
            <person name="Kohler A."/>
            <person name="Sanchez-Garcia M."/>
            <person name="Morin E."/>
            <person name="Andreopoulos B."/>
            <person name="Barry K.W."/>
            <person name="Bonito G."/>
            <person name="Buee M."/>
            <person name="Carver A."/>
            <person name="Chen C."/>
            <person name="Cichocki N."/>
            <person name="Clum A."/>
            <person name="Culley D."/>
            <person name="Crous P.W."/>
            <person name="Fauchery L."/>
            <person name="Girlanda M."/>
            <person name="Hayes R.D."/>
            <person name="Keri Z."/>
            <person name="LaButti K."/>
            <person name="Lipzen A."/>
            <person name="Lombard V."/>
            <person name="Magnuson J."/>
            <person name="Maillard F."/>
            <person name="Murat C."/>
            <person name="Nolan M."/>
            <person name="Ohm R.A."/>
            <person name="Pangilinan J."/>
            <person name="Pereira M.F."/>
            <person name="Perotto S."/>
            <person name="Peter M."/>
            <person name="Pfister S."/>
            <person name="Riley R."/>
            <person name="Sitrit Y."/>
            <person name="Stielow J.B."/>
            <person name="Szollosi G."/>
            <person name="Zifcakova L."/>
            <person name="Stursova M."/>
            <person name="Spatafora J.W."/>
            <person name="Tedersoo L."/>
            <person name="Vaario L.M."/>
            <person name="Yamada A."/>
            <person name="Yan M."/>
            <person name="Wang P."/>
            <person name="Xu J."/>
            <person name="Bruns T."/>
            <person name="Baldrian P."/>
            <person name="Vilgalys R."/>
            <person name="Dunand C."/>
            <person name="Henrissat B."/>
            <person name="Grigoriev I.V."/>
            <person name="Hibbett D."/>
            <person name="Nagy L.G."/>
            <person name="Martin F.M."/>
        </authorList>
    </citation>
    <scope>NUCLEOTIDE SEQUENCE</scope>
    <source>
        <strain evidence="2">UP504</strain>
    </source>
</reference>
<dbReference type="Proteomes" id="UP000886523">
    <property type="component" value="Unassembled WGS sequence"/>
</dbReference>
<comment type="caution">
    <text evidence="2">The sequence shown here is derived from an EMBL/GenBank/DDBJ whole genome shotgun (WGS) entry which is preliminary data.</text>
</comment>
<keyword evidence="3" id="KW-1185">Reference proteome</keyword>
<accession>A0A9P6DNE2</accession>
<proteinExistence type="predicted"/>
<sequence length="238" mass="26275">MPSELTHGKVIPLVSLDTKIPFGPRPSKRRSTLVVRLGAFPSTEWGFQPSVEALGPAAPADEEFWWGPRLLHAGAPSRSSPEWPWLGIPRGRGHIKWLLGMLGRTTRGRLRLHCLPETPQWGHSGPLGGSRCTIVAPLGGSRGDWPCGGLAALWVARVERANWTVWVERGRGEGLGRGMRGEGTHEKKNGGSAPGREKVPGLADLRPYRNNNSKWWAQAWAGGRQDWWSKWRAWAVEG</sequence>
<evidence type="ECO:0000256" key="1">
    <source>
        <dbReference type="SAM" id="MobiDB-lite"/>
    </source>
</evidence>
<gene>
    <name evidence="2" type="ORF">BS47DRAFT_1368244</name>
</gene>
<feature type="region of interest" description="Disordered" evidence="1">
    <location>
        <begin position="174"/>
        <end position="202"/>
    </location>
</feature>
<dbReference type="AlphaFoldDB" id="A0A9P6DNE2"/>